<keyword evidence="12" id="KW-0902">Two-component regulatory system</keyword>
<dbReference type="SUPFAM" id="SSF47384">
    <property type="entry name" value="Homodimeric domain of signal transducing histidine kinase"/>
    <property type="match status" value="1"/>
</dbReference>
<accession>A0ABS0J606</accession>
<keyword evidence="9" id="KW-0418">Kinase</keyword>
<dbReference type="CDD" id="cd00130">
    <property type="entry name" value="PAS"/>
    <property type="match status" value="1"/>
</dbReference>
<feature type="transmembrane region" description="Helical" evidence="15">
    <location>
        <begin position="174"/>
        <end position="195"/>
    </location>
</feature>
<dbReference type="EC" id="2.7.13.3" evidence="3"/>
<dbReference type="EMBL" id="VRYY01000276">
    <property type="protein sequence ID" value="MBG3877381.1"/>
    <property type="molecule type" value="Genomic_DNA"/>
</dbReference>
<evidence type="ECO:0000256" key="1">
    <source>
        <dbReference type="ARBA" id="ARBA00000085"/>
    </source>
</evidence>
<dbReference type="PRINTS" id="PR00344">
    <property type="entry name" value="BCTRLSENSOR"/>
</dbReference>
<keyword evidence="5" id="KW-0597">Phosphoprotein</keyword>
<dbReference type="PROSITE" id="PS50109">
    <property type="entry name" value="HIS_KIN"/>
    <property type="match status" value="1"/>
</dbReference>
<dbReference type="PANTHER" id="PTHR43065">
    <property type="entry name" value="SENSOR HISTIDINE KINASE"/>
    <property type="match status" value="1"/>
</dbReference>
<dbReference type="Pfam" id="PF13426">
    <property type="entry name" value="PAS_9"/>
    <property type="match status" value="1"/>
</dbReference>
<dbReference type="SMART" id="SM00387">
    <property type="entry name" value="HATPase_c"/>
    <property type="match status" value="1"/>
</dbReference>
<gene>
    <name evidence="18" type="ORF">FVW20_10200</name>
</gene>
<dbReference type="Gene3D" id="6.10.340.10">
    <property type="match status" value="1"/>
</dbReference>
<dbReference type="InterPro" id="IPR003661">
    <property type="entry name" value="HisK_dim/P_dom"/>
</dbReference>
<evidence type="ECO:0000256" key="13">
    <source>
        <dbReference type="ARBA" id="ARBA00023136"/>
    </source>
</evidence>
<dbReference type="SUPFAM" id="SSF55874">
    <property type="entry name" value="ATPase domain of HSP90 chaperone/DNA topoisomerase II/histidine kinase"/>
    <property type="match status" value="1"/>
</dbReference>
<evidence type="ECO:0000256" key="11">
    <source>
        <dbReference type="ARBA" id="ARBA00022989"/>
    </source>
</evidence>
<evidence type="ECO:0000259" key="17">
    <source>
        <dbReference type="PROSITE" id="PS50112"/>
    </source>
</evidence>
<comment type="catalytic activity">
    <reaction evidence="1">
        <text>ATP + protein L-histidine = ADP + protein N-phospho-L-histidine.</text>
        <dbReference type="EC" id="2.7.13.3"/>
    </reaction>
</comment>
<evidence type="ECO:0000313" key="18">
    <source>
        <dbReference type="EMBL" id="MBG3877381.1"/>
    </source>
</evidence>
<dbReference type="Proteomes" id="UP001194469">
    <property type="component" value="Unassembled WGS sequence"/>
</dbReference>
<dbReference type="Pfam" id="PF17203">
    <property type="entry name" value="sCache_3_2"/>
    <property type="match status" value="1"/>
</dbReference>
<keyword evidence="13 15" id="KW-0472">Membrane</keyword>
<dbReference type="SMART" id="SM00091">
    <property type="entry name" value="PAS"/>
    <property type="match status" value="1"/>
</dbReference>
<evidence type="ECO:0000256" key="15">
    <source>
        <dbReference type="SAM" id="Phobius"/>
    </source>
</evidence>
<evidence type="ECO:0000256" key="9">
    <source>
        <dbReference type="ARBA" id="ARBA00022777"/>
    </source>
</evidence>
<keyword evidence="11 15" id="KW-1133">Transmembrane helix</keyword>
<feature type="domain" description="Histidine kinase" evidence="16">
    <location>
        <begin position="448"/>
        <end position="672"/>
    </location>
</feature>
<feature type="compositionally biased region" description="Basic and acidic residues" evidence="14">
    <location>
        <begin position="670"/>
        <end position="690"/>
    </location>
</feature>
<dbReference type="Gene3D" id="3.30.565.10">
    <property type="entry name" value="Histidine kinase-like ATPase, C-terminal domain"/>
    <property type="match status" value="1"/>
</dbReference>
<organism evidence="18 19">
    <name type="scientific">Nitratidesulfovibrio oxamicus</name>
    <dbReference type="NCBI Taxonomy" id="32016"/>
    <lineage>
        <taxon>Bacteria</taxon>
        <taxon>Pseudomonadati</taxon>
        <taxon>Thermodesulfobacteriota</taxon>
        <taxon>Desulfovibrionia</taxon>
        <taxon>Desulfovibrionales</taxon>
        <taxon>Desulfovibrionaceae</taxon>
        <taxon>Nitratidesulfovibrio</taxon>
    </lineage>
</organism>
<dbReference type="Pfam" id="PF02518">
    <property type="entry name" value="HATPase_c"/>
    <property type="match status" value="1"/>
</dbReference>
<dbReference type="InterPro" id="IPR004358">
    <property type="entry name" value="Sig_transdc_His_kin-like_C"/>
</dbReference>
<dbReference type="Gene3D" id="1.10.287.130">
    <property type="match status" value="1"/>
</dbReference>
<keyword evidence="4" id="KW-1003">Cell membrane</keyword>
<dbReference type="InterPro" id="IPR036097">
    <property type="entry name" value="HisK_dim/P_sf"/>
</dbReference>
<evidence type="ECO:0000256" key="14">
    <source>
        <dbReference type="SAM" id="MobiDB-lite"/>
    </source>
</evidence>
<keyword evidence="10" id="KW-0067">ATP-binding</keyword>
<dbReference type="PANTHER" id="PTHR43065:SF46">
    <property type="entry name" value="C4-DICARBOXYLATE TRANSPORT SENSOR PROTEIN DCTB"/>
    <property type="match status" value="1"/>
</dbReference>
<evidence type="ECO:0000256" key="5">
    <source>
        <dbReference type="ARBA" id="ARBA00022553"/>
    </source>
</evidence>
<name>A0ABS0J606_9BACT</name>
<dbReference type="InterPro" id="IPR035965">
    <property type="entry name" value="PAS-like_dom_sf"/>
</dbReference>
<dbReference type="InterPro" id="IPR003594">
    <property type="entry name" value="HATPase_dom"/>
</dbReference>
<comment type="subcellular location">
    <subcellularLocation>
        <location evidence="2">Cell membrane</location>
        <topology evidence="2">Multi-pass membrane protein</topology>
    </subcellularLocation>
</comment>
<evidence type="ECO:0000259" key="16">
    <source>
        <dbReference type="PROSITE" id="PS50109"/>
    </source>
</evidence>
<feature type="domain" description="PAS" evidence="17">
    <location>
        <begin position="307"/>
        <end position="352"/>
    </location>
</feature>
<evidence type="ECO:0000256" key="7">
    <source>
        <dbReference type="ARBA" id="ARBA00022692"/>
    </source>
</evidence>
<sequence length="690" mass="76139">MILRRFQRLGLQQKFFITILVVIMAISGTIALLARWILVSGLTAELELRGAAIAHSVAARGAGYILDNDEAQLVGLIFDEAQLRERHQFIAYIFVTDPQGTVLAHTFIKPFPEYLRMANPLPDGAAKSVELVDVMGMSAYDIAVPVKEGLYRIGDVHVGLSKDHMDSLVGKLRVTFLGFITAVVVITFFISHYLARYITAPVTRLTRISDDLSRGNFNTAVDLDVPDAGWDIHDCPAYSDTDLPCWHFDEQRRVRPAPDIHEPEKLHRCVTCVFYRKRGGDEVIQLADSFRNMVWSIRLYRKRLQESEGKYRSLFDSGPDPIFVVDCTDLCILDANPRAVEMYGYTRAELKGLPLTALGGDAVRECSAVFDTVFDGGDAAGGCLNIPKAMQVRKDGSVFHVNLHACPISYRGRPAIIVSTTDISEMMDKDAQIIQAAKMKSLGEMSAGVAHELNQPLNAIRMGSDFLSLVIEQGLPVPQSRLHEVARDICTQVDRATEIINTLRSFGRKADTVIEPLDVNRPTRAVLPLVERQFLLQNVEVKLDLAEGLPPVRAHENRLQQVFFNLVTNARDAILDRARKDGGLRGVITIATRAEADGNAVVATVSDNGAGIPEALREQIFQPFFTTKVTGQGMGLGLSIVYGIVRDYGGDIRIESTEGKGTAFHVRLPAHRDTPPHGGKKDDSHAHPGD</sequence>
<dbReference type="InterPro" id="IPR005467">
    <property type="entry name" value="His_kinase_dom"/>
</dbReference>
<keyword evidence="6" id="KW-0808">Transferase</keyword>
<dbReference type="SMART" id="SM00388">
    <property type="entry name" value="HisKA"/>
    <property type="match status" value="1"/>
</dbReference>
<dbReference type="CDD" id="cd00082">
    <property type="entry name" value="HisKA"/>
    <property type="match status" value="1"/>
</dbReference>
<dbReference type="Gene3D" id="3.30.450.20">
    <property type="entry name" value="PAS domain"/>
    <property type="match status" value="1"/>
</dbReference>
<evidence type="ECO:0000313" key="19">
    <source>
        <dbReference type="Proteomes" id="UP001194469"/>
    </source>
</evidence>
<feature type="region of interest" description="Disordered" evidence="14">
    <location>
        <begin position="667"/>
        <end position="690"/>
    </location>
</feature>
<keyword evidence="7 15" id="KW-0812">Transmembrane</keyword>
<evidence type="ECO:0000256" key="2">
    <source>
        <dbReference type="ARBA" id="ARBA00004651"/>
    </source>
</evidence>
<keyword evidence="8" id="KW-0547">Nucleotide-binding</keyword>
<comment type="caution">
    <text evidence="18">The sequence shown here is derived from an EMBL/GenBank/DDBJ whole genome shotgun (WGS) entry which is preliminary data.</text>
</comment>
<evidence type="ECO:0000256" key="6">
    <source>
        <dbReference type="ARBA" id="ARBA00022679"/>
    </source>
</evidence>
<evidence type="ECO:0000256" key="4">
    <source>
        <dbReference type="ARBA" id="ARBA00022475"/>
    </source>
</evidence>
<evidence type="ECO:0000256" key="10">
    <source>
        <dbReference type="ARBA" id="ARBA00022840"/>
    </source>
</evidence>
<dbReference type="InterPro" id="IPR033463">
    <property type="entry name" value="sCache_3"/>
</dbReference>
<proteinExistence type="predicted"/>
<reference evidence="18 19" key="1">
    <citation type="submission" date="2019-08" db="EMBL/GenBank/DDBJ databases">
        <authorList>
            <person name="Luo N."/>
        </authorList>
    </citation>
    <scope>NUCLEOTIDE SEQUENCE [LARGE SCALE GENOMIC DNA]</scope>
    <source>
        <strain evidence="18 19">NCIMB 9442</strain>
    </source>
</reference>
<dbReference type="PROSITE" id="PS50112">
    <property type="entry name" value="PAS"/>
    <property type="match status" value="1"/>
</dbReference>
<dbReference type="RefSeq" id="WP_196609361.1">
    <property type="nucleotide sequence ID" value="NZ_VRYY01000276.1"/>
</dbReference>
<feature type="transmembrane region" description="Helical" evidence="15">
    <location>
        <begin position="15"/>
        <end position="38"/>
    </location>
</feature>
<dbReference type="NCBIfam" id="TIGR00229">
    <property type="entry name" value="sensory_box"/>
    <property type="match status" value="1"/>
</dbReference>
<dbReference type="InterPro" id="IPR036890">
    <property type="entry name" value="HATPase_C_sf"/>
</dbReference>
<evidence type="ECO:0000256" key="12">
    <source>
        <dbReference type="ARBA" id="ARBA00023012"/>
    </source>
</evidence>
<protein>
    <recommendedName>
        <fullName evidence="3">histidine kinase</fullName>
        <ecNumber evidence="3">2.7.13.3</ecNumber>
    </recommendedName>
</protein>
<keyword evidence="19" id="KW-1185">Reference proteome</keyword>
<evidence type="ECO:0000256" key="3">
    <source>
        <dbReference type="ARBA" id="ARBA00012438"/>
    </source>
</evidence>
<dbReference type="InterPro" id="IPR000014">
    <property type="entry name" value="PAS"/>
</dbReference>
<dbReference type="Pfam" id="PF00512">
    <property type="entry name" value="HisKA"/>
    <property type="match status" value="1"/>
</dbReference>
<dbReference type="SUPFAM" id="SSF55785">
    <property type="entry name" value="PYP-like sensor domain (PAS domain)"/>
    <property type="match status" value="1"/>
</dbReference>
<evidence type="ECO:0000256" key="8">
    <source>
        <dbReference type="ARBA" id="ARBA00022741"/>
    </source>
</evidence>